<dbReference type="RefSeq" id="WP_157343735.1">
    <property type="nucleotide sequence ID" value="NZ_WSEK01000004.1"/>
</dbReference>
<evidence type="ECO:0000256" key="1">
    <source>
        <dbReference type="SAM" id="Coils"/>
    </source>
</evidence>
<feature type="transmembrane region" description="Helical" evidence="2">
    <location>
        <begin position="32"/>
        <end position="56"/>
    </location>
</feature>
<keyword evidence="2" id="KW-0812">Transmembrane</keyword>
<dbReference type="Proteomes" id="UP000473525">
    <property type="component" value="Unassembled WGS sequence"/>
</dbReference>
<dbReference type="AlphaFoldDB" id="A0A6L6XTA1"/>
<accession>A0A6L6XTA1</accession>
<gene>
    <name evidence="3" type="ORF">GON03_15610</name>
</gene>
<comment type="caution">
    <text evidence="3">The sequence shown here is derived from an EMBL/GenBank/DDBJ whole genome shotgun (WGS) entry which is preliminary data.</text>
</comment>
<keyword evidence="2" id="KW-0472">Membrane</keyword>
<keyword evidence="4" id="KW-1185">Reference proteome</keyword>
<protein>
    <submittedName>
        <fullName evidence="3">Uncharacterized protein</fullName>
    </submittedName>
</protein>
<reference evidence="3 4" key="1">
    <citation type="submission" date="2019-12" db="EMBL/GenBank/DDBJ databases">
        <authorList>
            <person name="Huq M.A."/>
        </authorList>
    </citation>
    <scope>NUCLEOTIDE SEQUENCE [LARGE SCALE GENOMIC DNA]</scope>
    <source>
        <strain evidence="3 4">MAH-18</strain>
    </source>
</reference>
<name>A0A6L6XTA1_9ACTN</name>
<keyword evidence="1" id="KW-0175">Coiled coil</keyword>
<feature type="coiled-coil region" evidence="1">
    <location>
        <begin position="63"/>
        <end position="97"/>
    </location>
</feature>
<evidence type="ECO:0000313" key="4">
    <source>
        <dbReference type="Proteomes" id="UP000473525"/>
    </source>
</evidence>
<keyword evidence="2" id="KW-1133">Transmembrane helix</keyword>
<sequence>MSPFSWPVVLGTIVVSSPALWAAQVSGTLSPDVALLRLLVCLGAVWVAFSVVAMLATRTVQANDLAEDALARAAAELEEAAARAAAAEAAAADAQDGAGEGVGVG</sequence>
<proteinExistence type="predicted"/>
<dbReference type="EMBL" id="WSEK01000004">
    <property type="protein sequence ID" value="MVQ50611.1"/>
    <property type="molecule type" value="Genomic_DNA"/>
</dbReference>
<organism evidence="3 4">
    <name type="scientific">Nocardioides agri</name>
    <dbReference type="NCBI Taxonomy" id="2682843"/>
    <lineage>
        <taxon>Bacteria</taxon>
        <taxon>Bacillati</taxon>
        <taxon>Actinomycetota</taxon>
        <taxon>Actinomycetes</taxon>
        <taxon>Propionibacteriales</taxon>
        <taxon>Nocardioidaceae</taxon>
        <taxon>Nocardioides</taxon>
    </lineage>
</organism>
<evidence type="ECO:0000256" key="2">
    <source>
        <dbReference type="SAM" id="Phobius"/>
    </source>
</evidence>
<evidence type="ECO:0000313" key="3">
    <source>
        <dbReference type="EMBL" id="MVQ50611.1"/>
    </source>
</evidence>